<sequence>MIKPNFISMNKTELRAYIIAHPDDQAAFHTFVDRFASETSSEIFDIPKSNHELGQVENLIREKLAQTQYQ</sequence>
<gene>
    <name evidence="1" type="ORF">CUN59_02395</name>
</gene>
<dbReference type="Proteomes" id="UP000239589">
    <property type="component" value="Unassembled WGS sequence"/>
</dbReference>
<dbReference type="RefSeq" id="WP_104386332.1">
    <property type="nucleotide sequence ID" value="NZ_PGEM01000016.1"/>
</dbReference>
<name>A0A2S6CYQ6_9CYAN</name>
<dbReference type="AlphaFoldDB" id="A0A2S6CYQ6"/>
<evidence type="ECO:0000313" key="2">
    <source>
        <dbReference type="Proteomes" id="UP000239589"/>
    </source>
</evidence>
<dbReference type="EMBL" id="PGEM01000016">
    <property type="protein sequence ID" value="PPJ64893.1"/>
    <property type="molecule type" value="Genomic_DNA"/>
</dbReference>
<organism evidence="1 2">
    <name type="scientific">Cuspidothrix issatschenkoi CHARLIE-1</name>
    <dbReference type="NCBI Taxonomy" id="2052836"/>
    <lineage>
        <taxon>Bacteria</taxon>
        <taxon>Bacillati</taxon>
        <taxon>Cyanobacteriota</taxon>
        <taxon>Cyanophyceae</taxon>
        <taxon>Nostocales</taxon>
        <taxon>Aphanizomenonaceae</taxon>
        <taxon>Cuspidothrix</taxon>
    </lineage>
</organism>
<dbReference type="OrthoDB" id="466466at2"/>
<keyword evidence="2" id="KW-1185">Reference proteome</keyword>
<evidence type="ECO:0000313" key="1">
    <source>
        <dbReference type="EMBL" id="PPJ64893.1"/>
    </source>
</evidence>
<dbReference type="Pfam" id="PF21826">
    <property type="entry name" value="DUF6887"/>
    <property type="match status" value="1"/>
</dbReference>
<protein>
    <submittedName>
        <fullName evidence="1">Uncharacterized protein</fullName>
    </submittedName>
</protein>
<comment type="caution">
    <text evidence="1">The sequence shown here is derived from an EMBL/GenBank/DDBJ whole genome shotgun (WGS) entry which is preliminary data.</text>
</comment>
<accession>A0A2S6CYQ6</accession>
<reference evidence="1 2" key="1">
    <citation type="submission" date="2018-02" db="EMBL/GenBank/DDBJ databases">
        <title>Discovery of a pederin family compound in a non-symbiotic bloom-forming cyanobacterium.</title>
        <authorList>
            <person name="Kust A."/>
            <person name="Mares J."/>
            <person name="Jokela J."/>
            <person name="Urajova P."/>
            <person name="Hajek J."/>
            <person name="Saurav K."/>
            <person name="Voracova K."/>
            <person name="Fewer D.P."/>
            <person name="Haapaniemi E."/>
            <person name="Permi P."/>
            <person name="Rehakova K."/>
            <person name="Sivonen K."/>
            <person name="Hrouzek P."/>
        </authorList>
    </citation>
    <scope>NUCLEOTIDE SEQUENCE [LARGE SCALE GENOMIC DNA]</scope>
    <source>
        <strain evidence="1 2">CHARLIE-1</strain>
    </source>
</reference>
<dbReference type="InterPro" id="IPR054053">
    <property type="entry name" value="DUF6887"/>
</dbReference>
<proteinExistence type="predicted"/>